<organism evidence="1 2">
    <name type="scientific">Piptocephalis cylindrospora</name>
    <dbReference type="NCBI Taxonomy" id="1907219"/>
    <lineage>
        <taxon>Eukaryota</taxon>
        <taxon>Fungi</taxon>
        <taxon>Fungi incertae sedis</taxon>
        <taxon>Zoopagomycota</taxon>
        <taxon>Zoopagomycotina</taxon>
        <taxon>Zoopagomycetes</taxon>
        <taxon>Zoopagales</taxon>
        <taxon>Piptocephalidaceae</taxon>
        <taxon>Piptocephalis</taxon>
    </lineage>
</organism>
<dbReference type="Proteomes" id="UP000267251">
    <property type="component" value="Unassembled WGS sequence"/>
</dbReference>
<evidence type="ECO:0000313" key="1">
    <source>
        <dbReference type="EMBL" id="RKP11759.1"/>
    </source>
</evidence>
<proteinExistence type="predicted"/>
<dbReference type="OrthoDB" id="409189at2759"/>
<reference evidence="2" key="1">
    <citation type="journal article" date="2018" name="Nat. Microbiol.">
        <title>Leveraging single-cell genomics to expand the fungal tree of life.</title>
        <authorList>
            <person name="Ahrendt S.R."/>
            <person name="Quandt C.A."/>
            <person name="Ciobanu D."/>
            <person name="Clum A."/>
            <person name="Salamov A."/>
            <person name="Andreopoulos B."/>
            <person name="Cheng J.F."/>
            <person name="Woyke T."/>
            <person name="Pelin A."/>
            <person name="Henrissat B."/>
            <person name="Reynolds N.K."/>
            <person name="Benny G.L."/>
            <person name="Smith M.E."/>
            <person name="James T.Y."/>
            <person name="Grigoriev I.V."/>
        </authorList>
    </citation>
    <scope>NUCLEOTIDE SEQUENCE [LARGE SCALE GENOMIC DNA]</scope>
</reference>
<evidence type="ECO:0000313" key="2">
    <source>
        <dbReference type="Proteomes" id="UP000267251"/>
    </source>
</evidence>
<feature type="non-terminal residue" evidence="1">
    <location>
        <position position="1"/>
    </location>
</feature>
<keyword evidence="2" id="KW-1185">Reference proteome</keyword>
<name>A0A4V1IXP3_9FUNG</name>
<gene>
    <name evidence="1" type="ORF">BJ684DRAFT_21662</name>
</gene>
<accession>A0A4V1IXP3</accession>
<protein>
    <submittedName>
        <fullName evidence="1">Uncharacterized protein</fullName>
    </submittedName>
</protein>
<dbReference type="AlphaFoldDB" id="A0A4V1IXP3"/>
<dbReference type="EMBL" id="KZ988672">
    <property type="protein sequence ID" value="RKP11759.1"/>
    <property type="molecule type" value="Genomic_DNA"/>
</dbReference>
<sequence length="79" mass="9415">SLPVPDDMVKRLKNKVDELIKVPYSAPEAWKNWVSLREAVTEGRPDWAYHRYSEDQLRYHYTKDRQVILRAVQSLSQKD</sequence>